<keyword evidence="4" id="KW-0378">Hydrolase</keyword>
<evidence type="ECO:0000256" key="1">
    <source>
        <dbReference type="SAM" id="Phobius"/>
    </source>
</evidence>
<dbReference type="Proteomes" id="UP000245125">
    <property type="component" value="Unassembled WGS sequence"/>
</dbReference>
<organism evidence="4 5">
    <name type="scientific">Candidatus Sulfobium mesophilum</name>
    <dbReference type="NCBI Taxonomy" id="2016548"/>
    <lineage>
        <taxon>Bacteria</taxon>
        <taxon>Pseudomonadati</taxon>
        <taxon>Nitrospirota</taxon>
        <taxon>Nitrospiria</taxon>
        <taxon>Nitrospirales</taxon>
        <taxon>Nitrospiraceae</taxon>
        <taxon>Candidatus Sulfobium</taxon>
    </lineage>
</organism>
<dbReference type="SUPFAM" id="SSF63411">
    <property type="entry name" value="LuxS/MPP-like metallohydrolase"/>
    <property type="match status" value="2"/>
</dbReference>
<keyword evidence="1" id="KW-0472">Membrane</keyword>
<protein>
    <submittedName>
        <fullName evidence="4">Putative Peptidase M16 domain protein, involved in ppq synthesis (PpqG)</fullName>
        <ecNumber evidence="4">3.4.24.64</ecNumber>
    </submittedName>
</protein>
<dbReference type="Pfam" id="PF00675">
    <property type="entry name" value="Peptidase_M16"/>
    <property type="match status" value="1"/>
</dbReference>
<dbReference type="GO" id="GO:0004222">
    <property type="term" value="F:metalloendopeptidase activity"/>
    <property type="evidence" value="ECO:0007669"/>
    <property type="project" value="UniProtKB-EC"/>
</dbReference>
<sequence>MIFTALENKSLKLDAPIKSEHDMLHVYSCRSNNNTEKLINVLCLFFVFFICFSPATVSAGNMADREVLPNGLVLLHSEQNALPIVRVVLAVRAGSVTEPPEKAGLANLTADMLNEGTASRSSREISEQIEFVGGELTTSGGEDYITVTLSVLKKDVDLGFDLLSDIVLNPAFRDDEIQRRKAIIKSSIRQQKEEPGIVASKAFRKAVFGDHPYGRPVEGTEESLDAITRADIINFHREYYAPNNSILSVVGDITKKELQALLDKYFKGWANKGVTEKPLQEPRPGTTPRFIKIDKDLTQTNIILGHLGINRGNPDFYAVTVMNYILGGGGFASRLMDDIRDNKGLSYDVHSFFSANKYAGSFQAGLQTKNRTANIAVEEILKEMERIRTEPVTDKELSDAKSYLTGSFPLRIDSTKKMANFLIPVEFYELGLDYIDRYKRLIESVTKEDILRVAKKYLDTKGYVLVMVGNMKQVTQ</sequence>
<dbReference type="EMBL" id="OUUY01000097">
    <property type="protein sequence ID" value="SPQ01271.1"/>
    <property type="molecule type" value="Genomic_DNA"/>
</dbReference>
<gene>
    <name evidence="4" type="ORF">NBG4_50003</name>
</gene>
<dbReference type="Gene3D" id="3.30.830.10">
    <property type="entry name" value="Metalloenzyme, LuxS/M16 peptidase-like"/>
    <property type="match status" value="2"/>
</dbReference>
<name>A0A2U3QIM7_9BACT</name>
<evidence type="ECO:0000313" key="5">
    <source>
        <dbReference type="Proteomes" id="UP000245125"/>
    </source>
</evidence>
<reference evidence="5" key="1">
    <citation type="submission" date="2018-03" db="EMBL/GenBank/DDBJ databases">
        <authorList>
            <person name="Zecchin S."/>
        </authorList>
    </citation>
    <scope>NUCLEOTIDE SEQUENCE [LARGE SCALE GENOMIC DNA]</scope>
</reference>
<feature type="domain" description="Peptidase M16 N-terminal" evidence="2">
    <location>
        <begin position="80"/>
        <end position="220"/>
    </location>
</feature>
<feature type="domain" description="Peptidase M16 C-terminal" evidence="3">
    <location>
        <begin position="227"/>
        <end position="403"/>
    </location>
</feature>
<keyword evidence="1" id="KW-0812">Transmembrane</keyword>
<accession>A0A2U3QIM7</accession>
<dbReference type="Pfam" id="PF05193">
    <property type="entry name" value="Peptidase_M16_C"/>
    <property type="match status" value="1"/>
</dbReference>
<feature type="transmembrane region" description="Helical" evidence="1">
    <location>
        <begin position="38"/>
        <end position="57"/>
    </location>
</feature>
<dbReference type="InterPro" id="IPR007863">
    <property type="entry name" value="Peptidase_M16_C"/>
</dbReference>
<dbReference type="EC" id="3.4.24.64" evidence="4"/>
<keyword evidence="5" id="KW-1185">Reference proteome</keyword>
<dbReference type="AlphaFoldDB" id="A0A2U3QIM7"/>
<dbReference type="InterPro" id="IPR011765">
    <property type="entry name" value="Pept_M16_N"/>
</dbReference>
<dbReference type="PANTHER" id="PTHR11851">
    <property type="entry name" value="METALLOPROTEASE"/>
    <property type="match status" value="1"/>
</dbReference>
<proteinExistence type="predicted"/>
<keyword evidence="1" id="KW-1133">Transmembrane helix</keyword>
<dbReference type="InterPro" id="IPR050361">
    <property type="entry name" value="MPP/UQCRC_Complex"/>
</dbReference>
<dbReference type="GO" id="GO:0046872">
    <property type="term" value="F:metal ion binding"/>
    <property type="evidence" value="ECO:0007669"/>
    <property type="project" value="InterPro"/>
</dbReference>
<dbReference type="OrthoDB" id="9811314at2"/>
<dbReference type="PANTHER" id="PTHR11851:SF224">
    <property type="entry name" value="PROCESSING PROTEASE"/>
    <property type="match status" value="1"/>
</dbReference>
<evidence type="ECO:0000259" key="3">
    <source>
        <dbReference type="Pfam" id="PF05193"/>
    </source>
</evidence>
<dbReference type="InterPro" id="IPR011249">
    <property type="entry name" value="Metalloenz_LuxS/M16"/>
</dbReference>
<evidence type="ECO:0000259" key="2">
    <source>
        <dbReference type="Pfam" id="PF00675"/>
    </source>
</evidence>
<evidence type="ECO:0000313" key="4">
    <source>
        <dbReference type="EMBL" id="SPQ01271.1"/>
    </source>
</evidence>